<protein>
    <submittedName>
        <fullName evidence="1">Uncharacterized protein</fullName>
    </submittedName>
</protein>
<reference evidence="1" key="1">
    <citation type="submission" date="2017-02" db="EMBL/GenBank/DDBJ databases">
        <title>Emergence of VIM metallo-beta-lactamase producing Alcaligenes faecalis in GAZA, Palestine.</title>
        <authorList>
            <person name="Al Laham N."/>
            <person name="Chavda K."/>
            <person name="Cienfuegos V."/>
            <person name="Kreiswirth B."/>
            <person name="Chen L."/>
        </authorList>
    </citation>
    <scope>NUCLEOTIDE SEQUENCE</scope>
    <source>
        <strain evidence="1">GZAF1</strain>
        <plasmid evidence="1">pGZAF1_VIM</plasmid>
    </source>
</reference>
<proteinExistence type="predicted"/>
<organism evidence="1">
    <name type="scientific">Alcaligenes faecalis</name>
    <dbReference type="NCBI Taxonomy" id="511"/>
    <lineage>
        <taxon>Bacteria</taxon>
        <taxon>Pseudomonadati</taxon>
        <taxon>Pseudomonadota</taxon>
        <taxon>Betaproteobacteria</taxon>
        <taxon>Burkholderiales</taxon>
        <taxon>Alcaligenaceae</taxon>
        <taxon>Alcaligenes</taxon>
    </lineage>
</organism>
<accession>A0A1Z3MKZ5</accession>
<dbReference type="AlphaFoldDB" id="A0A1Z3MKZ5"/>
<evidence type="ECO:0000313" key="1">
    <source>
        <dbReference type="EMBL" id="ASD48469.1"/>
    </source>
</evidence>
<geneLocation type="plasmid" evidence="1">
    <name>pGZAF1_VIM</name>
</geneLocation>
<keyword evidence="1" id="KW-0614">Plasmid</keyword>
<name>A0A1Z3MKZ5_ALCFA</name>
<dbReference type="RefSeq" id="WP_086069975.1">
    <property type="nucleotide sequence ID" value="NZ_CP039545.1"/>
</dbReference>
<sequence length="110" mass="12586">MQATQHAPRLAISKANFGANPELFDGYIERRLKRQVDFNISDKLYTVNAHGVLCSRTVLADGRFRYSFCATVDELFDKLSDEREFAESLSFGRDRIGLIFKQQPRQHGGM</sequence>
<dbReference type="EMBL" id="KY623659">
    <property type="protein sequence ID" value="ASD48469.1"/>
    <property type="molecule type" value="Genomic_DNA"/>
</dbReference>